<evidence type="ECO:0000313" key="6">
    <source>
        <dbReference type="Proteomes" id="UP001548590"/>
    </source>
</evidence>
<keyword evidence="3 4" id="KW-0413">Isomerase</keyword>
<dbReference type="Proteomes" id="UP001548590">
    <property type="component" value="Unassembled WGS sequence"/>
</dbReference>
<dbReference type="EC" id="5.1.3.15" evidence="4"/>
<comment type="similarity">
    <text evidence="2 4">Belongs to the glucose-6-phosphate 1-epimerase family.</text>
</comment>
<sequence length="282" mass="31141">MPQASTQDITFNGVPAVSLTTPAGAEAIILLHGAHLVSWKPAGGEERIYLSEQAVYDNGAAIRGGVPICFPQFGKTGPLPQHGFVRNMQWSKVLARGGDDFAMAVFRITDTPETRAIWPHPFAAEFSISITGARLDMEFEVENTGDASLSFTAALHTYMRVKEAEEVQLEGLRGQQYRDLLTGTEHTETGTFVSIDRETTRLYRETANPLLLREDRQALGINTENMPDTVVWNPWEQTCAAIGDLPDNAFRRFLCVEAGAITKPVELEASQSWWGRQSLVAM</sequence>
<dbReference type="InterPro" id="IPR011013">
    <property type="entry name" value="Gal_mutarotase_sf_dom"/>
</dbReference>
<name>A0ABV2CU17_9RHOO</name>
<dbReference type="PIRSF" id="PIRSF016020">
    <property type="entry name" value="PHexose_mutarotase"/>
    <property type="match status" value="1"/>
</dbReference>
<dbReference type="PANTHER" id="PTHR11122:SF13">
    <property type="entry name" value="GLUCOSE-6-PHOSPHATE 1-EPIMERASE"/>
    <property type="match status" value="1"/>
</dbReference>
<evidence type="ECO:0000256" key="3">
    <source>
        <dbReference type="ARBA" id="ARBA00023235"/>
    </source>
</evidence>
<dbReference type="Pfam" id="PF01263">
    <property type="entry name" value="Aldose_epim"/>
    <property type="match status" value="1"/>
</dbReference>
<dbReference type="CDD" id="cd09020">
    <property type="entry name" value="D-hex-6-P-epi_like"/>
    <property type="match status" value="1"/>
</dbReference>
<dbReference type="EMBL" id="JBEWLZ010000011">
    <property type="protein sequence ID" value="MET1491373.1"/>
    <property type="molecule type" value="Genomic_DNA"/>
</dbReference>
<evidence type="ECO:0000256" key="2">
    <source>
        <dbReference type="ARBA" id="ARBA00005866"/>
    </source>
</evidence>
<accession>A0ABV2CU17</accession>
<reference evidence="5 6" key="1">
    <citation type="submission" date="2024-07" db="EMBL/GenBank/DDBJ databases">
        <title>Uliginosibacterium paludis KCTC:42655.</title>
        <authorList>
            <person name="Kim M.K."/>
        </authorList>
    </citation>
    <scope>NUCLEOTIDE SEQUENCE [LARGE SCALE GENOMIC DNA]</scope>
    <source>
        <strain evidence="5 6">KCTC 42655</strain>
    </source>
</reference>
<comment type="caution">
    <text evidence="5">The sequence shown here is derived from an EMBL/GenBank/DDBJ whole genome shotgun (WGS) entry which is preliminary data.</text>
</comment>
<dbReference type="PANTHER" id="PTHR11122">
    <property type="entry name" value="APOSPORY-ASSOCIATED PROTEIN C-RELATED"/>
    <property type="match status" value="1"/>
</dbReference>
<dbReference type="InterPro" id="IPR014718">
    <property type="entry name" value="GH-type_carb-bd"/>
</dbReference>
<evidence type="ECO:0000313" key="5">
    <source>
        <dbReference type="EMBL" id="MET1491373.1"/>
    </source>
</evidence>
<comment type="catalytic activity">
    <reaction evidence="1">
        <text>alpha-D-glucose 6-phosphate = beta-D-glucose 6-phosphate</text>
        <dbReference type="Rhea" id="RHEA:16249"/>
        <dbReference type="ChEBI" id="CHEBI:58225"/>
        <dbReference type="ChEBI" id="CHEBI:58247"/>
        <dbReference type="EC" id="5.1.3.15"/>
    </reaction>
</comment>
<keyword evidence="6" id="KW-1185">Reference proteome</keyword>
<dbReference type="RefSeq" id="WP_345929286.1">
    <property type="nucleotide sequence ID" value="NZ_JBDIVF010000009.1"/>
</dbReference>
<dbReference type="InterPro" id="IPR008183">
    <property type="entry name" value="Aldose_1/G6P_1-epimerase"/>
</dbReference>
<dbReference type="Gene3D" id="2.70.98.10">
    <property type="match status" value="1"/>
</dbReference>
<gene>
    <name evidence="5" type="ORF">ABVT11_16160</name>
</gene>
<organism evidence="5 6">
    <name type="scientific">Uliginosibacterium paludis</name>
    <dbReference type="NCBI Taxonomy" id="1615952"/>
    <lineage>
        <taxon>Bacteria</taxon>
        <taxon>Pseudomonadati</taxon>
        <taxon>Pseudomonadota</taxon>
        <taxon>Betaproteobacteria</taxon>
        <taxon>Rhodocyclales</taxon>
        <taxon>Zoogloeaceae</taxon>
        <taxon>Uliginosibacterium</taxon>
    </lineage>
</organism>
<evidence type="ECO:0000256" key="4">
    <source>
        <dbReference type="PIRNR" id="PIRNR016020"/>
    </source>
</evidence>
<dbReference type="SUPFAM" id="SSF74650">
    <property type="entry name" value="Galactose mutarotase-like"/>
    <property type="match status" value="1"/>
</dbReference>
<protein>
    <recommendedName>
        <fullName evidence="4">Putative glucose-6-phosphate 1-epimerase</fullName>
        <ecNumber evidence="4">5.1.3.15</ecNumber>
    </recommendedName>
</protein>
<dbReference type="InterPro" id="IPR025532">
    <property type="entry name" value="G6P_1-epimerase"/>
</dbReference>
<proteinExistence type="inferred from homology"/>
<evidence type="ECO:0000256" key="1">
    <source>
        <dbReference type="ARBA" id="ARBA00001096"/>
    </source>
</evidence>